<feature type="region of interest" description="Disordered" evidence="1">
    <location>
        <begin position="23"/>
        <end position="48"/>
    </location>
</feature>
<keyword evidence="2" id="KW-0732">Signal</keyword>
<feature type="compositionally biased region" description="Polar residues" evidence="1">
    <location>
        <begin position="32"/>
        <end position="48"/>
    </location>
</feature>
<name>A0AAV2EQX4_9ROSI</name>
<organism evidence="3 4">
    <name type="scientific">Linum trigynum</name>
    <dbReference type="NCBI Taxonomy" id="586398"/>
    <lineage>
        <taxon>Eukaryota</taxon>
        <taxon>Viridiplantae</taxon>
        <taxon>Streptophyta</taxon>
        <taxon>Embryophyta</taxon>
        <taxon>Tracheophyta</taxon>
        <taxon>Spermatophyta</taxon>
        <taxon>Magnoliopsida</taxon>
        <taxon>eudicotyledons</taxon>
        <taxon>Gunneridae</taxon>
        <taxon>Pentapetalae</taxon>
        <taxon>rosids</taxon>
        <taxon>fabids</taxon>
        <taxon>Malpighiales</taxon>
        <taxon>Linaceae</taxon>
        <taxon>Linum</taxon>
    </lineage>
</organism>
<dbReference type="AlphaFoldDB" id="A0AAV2EQX4"/>
<reference evidence="3 4" key="1">
    <citation type="submission" date="2024-04" db="EMBL/GenBank/DDBJ databases">
        <authorList>
            <person name="Fracassetti M."/>
        </authorList>
    </citation>
    <scope>NUCLEOTIDE SEQUENCE [LARGE SCALE GENOMIC DNA]</scope>
</reference>
<sequence length="129" mass="14155">MNFQYLFFFPFLLSFSSPSRWRKARRDPHSPPSSSTGRGNHSSRTQLFSRRCQLQRRSPWIADGASAVVDSGGAFRFTPAGSHLLVNDPTPPYGIPTWLGSVQARPSSTISAIWCSLMGLDPSGQVSPA</sequence>
<feature type="chain" id="PRO_5043629058" evidence="2">
    <location>
        <begin position="19"/>
        <end position="129"/>
    </location>
</feature>
<dbReference type="EMBL" id="OZ034818">
    <property type="protein sequence ID" value="CAL1388339.1"/>
    <property type="molecule type" value="Genomic_DNA"/>
</dbReference>
<evidence type="ECO:0000256" key="1">
    <source>
        <dbReference type="SAM" id="MobiDB-lite"/>
    </source>
</evidence>
<evidence type="ECO:0000256" key="2">
    <source>
        <dbReference type="SAM" id="SignalP"/>
    </source>
</evidence>
<dbReference type="Proteomes" id="UP001497516">
    <property type="component" value="Chromosome 5"/>
</dbReference>
<protein>
    <submittedName>
        <fullName evidence="3">Uncharacterized protein</fullName>
    </submittedName>
</protein>
<keyword evidence="4" id="KW-1185">Reference proteome</keyword>
<proteinExistence type="predicted"/>
<accession>A0AAV2EQX4</accession>
<evidence type="ECO:0000313" key="3">
    <source>
        <dbReference type="EMBL" id="CAL1388339.1"/>
    </source>
</evidence>
<gene>
    <name evidence="3" type="ORF">LTRI10_LOCUS29272</name>
</gene>
<feature type="signal peptide" evidence="2">
    <location>
        <begin position="1"/>
        <end position="18"/>
    </location>
</feature>
<evidence type="ECO:0000313" key="4">
    <source>
        <dbReference type="Proteomes" id="UP001497516"/>
    </source>
</evidence>